<dbReference type="EC" id="2.7.1.237" evidence="6"/>
<keyword evidence="4 6" id="KW-0173">Coenzyme A biosynthesis</keyword>
<dbReference type="HAMAP" id="MF_00590">
    <property type="entry name" value="Dephospho_CoA_kinase_GTP_dep"/>
    <property type="match status" value="1"/>
</dbReference>
<feature type="binding site" evidence="6">
    <location>
        <position position="60"/>
    </location>
    <ligand>
        <name>GTP</name>
        <dbReference type="ChEBI" id="CHEBI:37565"/>
    </ligand>
</feature>
<evidence type="ECO:0000256" key="6">
    <source>
        <dbReference type="HAMAP-Rule" id="MF_00590"/>
    </source>
</evidence>
<organism evidence="7">
    <name type="scientific">Thermofilum pendens</name>
    <dbReference type="NCBI Taxonomy" id="2269"/>
    <lineage>
        <taxon>Archaea</taxon>
        <taxon>Thermoproteota</taxon>
        <taxon>Thermoprotei</taxon>
        <taxon>Thermofilales</taxon>
        <taxon>Thermofilaceae</taxon>
        <taxon>Thermofilum</taxon>
    </lineage>
</organism>
<proteinExistence type="inferred from homology"/>
<evidence type="ECO:0000256" key="3">
    <source>
        <dbReference type="ARBA" id="ARBA00022777"/>
    </source>
</evidence>
<gene>
    <name evidence="7" type="ORF">ENV17_00565</name>
</gene>
<evidence type="ECO:0000256" key="1">
    <source>
        <dbReference type="ARBA" id="ARBA00022679"/>
    </source>
</evidence>
<dbReference type="GO" id="GO:0016301">
    <property type="term" value="F:kinase activity"/>
    <property type="evidence" value="ECO:0007669"/>
    <property type="project" value="UniProtKB-UniRule"/>
</dbReference>
<sequence length="189" mass="21551">MIRVRKEELADKHYHLVKSRRAREALSYSWGFLVFEEPPESVSLVRLLVGNSRPLVVVGDEASRSFSRYYRWDVAVVDFRSRRAALEWNPARPGVVLECENPPSSISSSCVRALKDALTAWEKEGQVMVVVKGEEDLLSLPAILLCPDRGWVVYGNWKGFLSVIPCTPLFRSIARRLLLEFFEEAESSH</sequence>
<evidence type="ECO:0000256" key="4">
    <source>
        <dbReference type="ARBA" id="ARBA00022993"/>
    </source>
</evidence>
<dbReference type="AlphaFoldDB" id="A0A7C4FBQ3"/>
<dbReference type="PANTHER" id="PTHR40732">
    <property type="entry name" value="UPF0218 PROTEIN TK1697"/>
    <property type="match status" value="1"/>
</dbReference>
<evidence type="ECO:0000256" key="2">
    <source>
        <dbReference type="ARBA" id="ARBA00022741"/>
    </source>
</evidence>
<keyword evidence="2 6" id="KW-0547">Nucleotide-binding</keyword>
<feature type="binding site" evidence="6">
    <location>
        <position position="78"/>
    </location>
    <ligand>
        <name>GTP</name>
        <dbReference type="ChEBI" id="CHEBI:37565"/>
    </ligand>
</feature>
<feature type="binding site" evidence="6">
    <location>
        <position position="135"/>
    </location>
    <ligand>
        <name>GTP</name>
        <dbReference type="ChEBI" id="CHEBI:37565"/>
    </ligand>
</feature>
<comment type="catalytic activity">
    <reaction evidence="6">
        <text>3'-dephospho-CoA + GTP = GDP + CoA + H(+)</text>
        <dbReference type="Rhea" id="RHEA:61156"/>
        <dbReference type="ChEBI" id="CHEBI:15378"/>
        <dbReference type="ChEBI" id="CHEBI:37565"/>
        <dbReference type="ChEBI" id="CHEBI:57287"/>
        <dbReference type="ChEBI" id="CHEBI:57328"/>
        <dbReference type="ChEBI" id="CHEBI:58189"/>
        <dbReference type="EC" id="2.7.1.237"/>
    </reaction>
</comment>
<comment type="caution">
    <text evidence="6">Lacks conserved residue(s) required for the propagation of feature annotation.</text>
</comment>
<dbReference type="EMBL" id="DTFI01000015">
    <property type="protein sequence ID" value="HGI42865.1"/>
    <property type="molecule type" value="Genomic_DNA"/>
</dbReference>
<accession>A0A7C4FBQ3</accession>
<dbReference type="InterPro" id="IPR007164">
    <property type="entry name" value="GTP-dep_dephospho-CoA_kin"/>
</dbReference>
<name>A0A7C4FBQ3_THEPE</name>
<reference evidence="7" key="1">
    <citation type="journal article" date="2020" name="mSystems">
        <title>Genome- and Community-Level Interaction Insights into Carbon Utilization and Element Cycling Functions of Hydrothermarchaeota in Hydrothermal Sediment.</title>
        <authorList>
            <person name="Zhou Z."/>
            <person name="Liu Y."/>
            <person name="Xu W."/>
            <person name="Pan J."/>
            <person name="Luo Z.H."/>
            <person name="Li M."/>
        </authorList>
    </citation>
    <scope>NUCLEOTIDE SEQUENCE [LARGE SCALE GENOMIC DNA]</scope>
    <source>
        <strain evidence="7">SpSt-735</strain>
    </source>
</reference>
<comment type="pathway">
    <text evidence="6">Cofactor biosynthesis; coenzyme A biosynthesis.</text>
</comment>
<dbReference type="Pfam" id="PF04019">
    <property type="entry name" value="DUF359"/>
    <property type="match status" value="1"/>
</dbReference>
<comment type="caution">
    <text evidence="7">The sequence shown here is derived from an EMBL/GenBank/DDBJ whole genome shotgun (WGS) entry which is preliminary data.</text>
</comment>
<keyword evidence="1 6" id="KW-0808">Transferase</keyword>
<evidence type="ECO:0000313" key="7">
    <source>
        <dbReference type="EMBL" id="HGI42865.1"/>
    </source>
</evidence>
<dbReference type="GO" id="GO:0015937">
    <property type="term" value="P:coenzyme A biosynthetic process"/>
    <property type="evidence" value="ECO:0007669"/>
    <property type="project" value="UniProtKB-UniRule"/>
</dbReference>
<protein>
    <recommendedName>
        <fullName evidence="6">GTP-dependent dephospho-CoA kinase</fullName>
        <ecNumber evidence="6">2.7.1.237</ecNumber>
    </recommendedName>
    <alternativeName>
        <fullName evidence="6">Dephospho-coenzyme A kinase</fullName>
        <shortName evidence="6">DPCK</shortName>
    </alternativeName>
</protein>
<dbReference type="PANTHER" id="PTHR40732:SF1">
    <property type="entry name" value="GTP-DEPENDENT DEPHOSPHO-COA KINASE"/>
    <property type="match status" value="1"/>
</dbReference>
<dbReference type="UniPathway" id="UPA00241"/>
<evidence type="ECO:0000256" key="5">
    <source>
        <dbReference type="ARBA" id="ARBA00023134"/>
    </source>
</evidence>
<keyword evidence="3 6" id="KW-0418">Kinase</keyword>
<comment type="similarity">
    <text evidence="6">Belongs to the GTP-dependent DPCK family.</text>
</comment>
<dbReference type="GO" id="GO:0005525">
    <property type="term" value="F:GTP binding"/>
    <property type="evidence" value="ECO:0007669"/>
    <property type="project" value="UniProtKB-UniRule"/>
</dbReference>
<keyword evidence="5 6" id="KW-0342">GTP-binding</keyword>
<comment type="function">
    <text evidence="6">Catalyzes the GTP-dependent phosphorylation of the 3'-hydroxyl group of dephosphocoenzyme A to form coenzyme A (CoA).</text>
</comment>